<dbReference type="InterPro" id="IPR009492">
    <property type="entry name" value="TniQ"/>
</dbReference>
<sequence>MNTPETQARVGCASWKATPPRACSPHRQRGPFWTPIGGEHSTPIDIRQDETPVSFAARLSALHGCPSLRSFLTDQGISPSDLLHGTRQAIGRLCAVAGQDPAPVWRNTAVSQGNQTFALRREIVPASMLVREETRFCPLCLHEDDLGSDSPGIGRHDRLAWSLRVVTSCPRHDLALILRAREHRENMLHKLALHVPERGDELVARASTALRREASPLQTYVLRRLEGRKGPDWLDGQTLEQAVKATQMLGMGFAFGTSVRLGSVDRDGWDLAGRRGWEWVSKGEPGLQAAFEALQATAFAQGQGGQNYFSVFGQLYRWLLEPGDRSDHGPIKQVLRDHIVRNMDVCVGRDLLGQPVERRCKYAVQSLALETGLHRQTLRKVLEARGLIAAKDAGKGNALLLVDADKARAAAAALRRSVPFVQLPALLAATRPIVTCLIELGLLTPLHRSSGENTRDKCGFDAREAERLLKRLHDLAPEMPDMPPGWVTLRQCSKRARIPMQQILQAIFRGRITGIGRARGDLGFGALRIDIEEMRRLSF</sequence>
<evidence type="ECO:0000259" key="2">
    <source>
        <dbReference type="Pfam" id="PF06527"/>
    </source>
</evidence>
<dbReference type="RefSeq" id="WP_074948203.1">
    <property type="nucleotide sequence ID" value="NZ_FOJO01000039.1"/>
</dbReference>
<accession>A0A1I0UEM6</accession>
<proteinExistence type="predicted"/>
<organism evidence="3 4">
    <name type="scientific">Paracoccus halophilus</name>
    <dbReference type="NCBI Taxonomy" id="376733"/>
    <lineage>
        <taxon>Bacteria</taxon>
        <taxon>Pseudomonadati</taxon>
        <taxon>Pseudomonadota</taxon>
        <taxon>Alphaproteobacteria</taxon>
        <taxon>Rhodobacterales</taxon>
        <taxon>Paracoccaceae</taxon>
        <taxon>Paracoccus</taxon>
    </lineage>
</organism>
<dbReference type="EMBL" id="FOJO01000039">
    <property type="protein sequence ID" value="SFA61716.1"/>
    <property type="molecule type" value="Genomic_DNA"/>
</dbReference>
<dbReference type="Proteomes" id="UP000182312">
    <property type="component" value="Unassembled WGS sequence"/>
</dbReference>
<feature type="region of interest" description="Disordered" evidence="1">
    <location>
        <begin position="1"/>
        <end position="32"/>
    </location>
</feature>
<evidence type="ECO:0000313" key="3">
    <source>
        <dbReference type="EMBL" id="SFA61716.1"/>
    </source>
</evidence>
<evidence type="ECO:0000313" key="4">
    <source>
        <dbReference type="Proteomes" id="UP000182312"/>
    </source>
</evidence>
<name>A0A1I0UEM6_9RHOB</name>
<feature type="domain" description="TniQ" evidence="2">
    <location>
        <begin position="47"/>
        <end position="176"/>
    </location>
</feature>
<dbReference type="AlphaFoldDB" id="A0A1I0UEM6"/>
<gene>
    <name evidence="3" type="ORF">SAMN04487972_13922</name>
</gene>
<protein>
    <submittedName>
        <fullName evidence="3">TniQ protein</fullName>
    </submittedName>
</protein>
<reference evidence="3 4" key="1">
    <citation type="submission" date="2016-10" db="EMBL/GenBank/DDBJ databases">
        <authorList>
            <person name="de Groot N.N."/>
        </authorList>
    </citation>
    <scope>NUCLEOTIDE SEQUENCE [LARGE SCALE GENOMIC DNA]</scope>
    <source>
        <strain evidence="3 4">CGMCC 1.6117</strain>
    </source>
</reference>
<evidence type="ECO:0000256" key="1">
    <source>
        <dbReference type="SAM" id="MobiDB-lite"/>
    </source>
</evidence>
<dbReference type="OrthoDB" id="7595282at2"/>
<dbReference type="Pfam" id="PF06527">
    <property type="entry name" value="TniQ"/>
    <property type="match status" value="1"/>
</dbReference>